<proteinExistence type="predicted"/>
<dbReference type="Proteomes" id="UP001232245">
    <property type="component" value="Unassembled WGS sequence"/>
</dbReference>
<reference evidence="1 2" key="1">
    <citation type="submission" date="2023-07" db="EMBL/GenBank/DDBJ databases">
        <title>Genomic Encyclopedia of Type Strains, Phase IV (KMG-IV): sequencing the most valuable type-strain genomes for metagenomic binning, comparative biology and taxonomic classification.</title>
        <authorList>
            <person name="Goeker M."/>
        </authorList>
    </citation>
    <scope>NUCLEOTIDE SEQUENCE [LARGE SCALE GENOMIC DNA]</scope>
    <source>
        <strain evidence="1 2">DSM 17723</strain>
    </source>
</reference>
<sequence>MDLIFAKKLAKEKIEIIKKGFTAYVESPEIARLIKKEIQILNLDVYEDATEIGYWFIPNAEK</sequence>
<name>A0ABT9YX92_9BACI</name>
<evidence type="ECO:0000313" key="2">
    <source>
        <dbReference type="Proteomes" id="UP001232245"/>
    </source>
</evidence>
<protein>
    <submittedName>
        <fullName evidence="1">Uncharacterized protein</fullName>
    </submittedName>
</protein>
<accession>A0ABT9YX92</accession>
<keyword evidence="2" id="KW-1185">Reference proteome</keyword>
<dbReference type="InterPro" id="IPR058867">
    <property type="entry name" value="YtzJ"/>
</dbReference>
<gene>
    <name evidence="1" type="ORF">J2S02_000940</name>
</gene>
<evidence type="ECO:0000313" key="1">
    <source>
        <dbReference type="EMBL" id="MDQ0224611.1"/>
    </source>
</evidence>
<dbReference type="EMBL" id="JAUSTZ010000002">
    <property type="protein sequence ID" value="MDQ0224611.1"/>
    <property type="molecule type" value="Genomic_DNA"/>
</dbReference>
<dbReference type="RefSeq" id="WP_095300663.1">
    <property type="nucleotide sequence ID" value="NZ_CADEPK010000263.1"/>
</dbReference>
<dbReference type="Pfam" id="PF26326">
    <property type="entry name" value="YtzJ"/>
    <property type="match status" value="1"/>
</dbReference>
<organism evidence="1 2">
    <name type="scientific">Metabacillus niabensis</name>
    <dbReference type="NCBI Taxonomy" id="324854"/>
    <lineage>
        <taxon>Bacteria</taxon>
        <taxon>Bacillati</taxon>
        <taxon>Bacillota</taxon>
        <taxon>Bacilli</taxon>
        <taxon>Bacillales</taxon>
        <taxon>Bacillaceae</taxon>
        <taxon>Metabacillus</taxon>
    </lineage>
</organism>
<comment type="caution">
    <text evidence="1">The sequence shown here is derived from an EMBL/GenBank/DDBJ whole genome shotgun (WGS) entry which is preliminary data.</text>
</comment>